<evidence type="ECO:0000256" key="1">
    <source>
        <dbReference type="SAM" id="MobiDB-lite"/>
    </source>
</evidence>
<keyword evidence="3" id="KW-1185">Reference proteome</keyword>
<proteinExistence type="predicted"/>
<evidence type="ECO:0000313" key="2">
    <source>
        <dbReference type="EMBL" id="KAG0260691.1"/>
    </source>
</evidence>
<name>A0A9P6Q4Y0_9FUNG</name>
<dbReference type="EMBL" id="JAAAJA010000147">
    <property type="protein sequence ID" value="KAG0260691.1"/>
    <property type="molecule type" value="Genomic_DNA"/>
</dbReference>
<feature type="compositionally biased region" description="Polar residues" evidence="1">
    <location>
        <begin position="316"/>
        <end position="342"/>
    </location>
</feature>
<gene>
    <name evidence="2" type="ORF">BG011_001698</name>
</gene>
<protein>
    <recommendedName>
        <fullName evidence="4">Adhesin domain-containing protein</fullName>
    </recommendedName>
</protein>
<dbReference type="Proteomes" id="UP000726737">
    <property type="component" value="Unassembled WGS sequence"/>
</dbReference>
<feature type="compositionally biased region" description="Basic and acidic residues" evidence="1">
    <location>
        <begin position="344"/>
        <end position="359"/>
    </location>
</feature>
<accession>A0A9P6Q4Y0</accession>
<feature type="compositionally biased region" description="Polar residues" evidence="1">
    <location>
        <begin position="403"/>
        <end position="425"/>
    </location>
</feature>
<evidence type="ECO:0008006" key="4">
    <source>
        <dbReference type="Google" id="ProtNLM"/>
    </source>
</evidence>
<organism evidence="2 3">
    <name type="scientific">Mortierella polycephala</name>
    <dbReference type="NCBI Taxonomy" id="41804"/>
    <lineage>
        <taxon>Eukaryota</taxon>
        <taxon>Fungi</taxon>
        <taxon>Fungi incertae sedis</taxon>
        <taxon>Mucoromycota</taxon>
        <taxon>Mortierellomycotina</taxon>
        <taxon>Mortierellomycetes</taxon>
        <taxon>Mortierellales</taxon>
        <taxon>Mortierellaceae</taxon>
        <taxon>Mortierella</taxon>
    </lineage>
</organism>
<comment type="caution">
    <text evidence="2">The sequence shown here is derived from an EMBL/GenBank/DDBJ whole genome shotgun (WGS) entry which is preliminary data.</text>
</comment>
<evidence type="ECO:0000313" key="3">
    <source>
        <dbReference type="Proteomes" id="UP000726737"/>
    </source>
</evidence>
<dbReference type="AlphaFoldDB" id="A0A9P6Q4Y0"/>
<sequence>MGLFNKPLLPAHCENEDVQISADFCPNIAIHVIGLARGEITILSGNEDMIQIKTSVQAKESILRNAVALEPFQDGDRYTYTIHTPLEDKLEKSVTFQVFVTLPRTLDCLESFTINGTNLGLAIGNITHTFIRNLQITTGRGDVSIDGFYGESATIVNTITGGIHGKYSVARLMANAKSGKISSHVHLLNTDDLLPSPKIICSTANFRVDMTVDGTDLFGPFTVEAKTQCAPMEVKVLLAKADQRLLGNFINFGGPTRIRLSGNYQGRIETRTHYGKIFLNEPEFVRLEDAVLTIPSPSDRNAPALKCLMGNGDGATTTSLSNGSNKSKLISSRASSQGTSMSWEDDHHPHPHPHHDTHPSHNHTHSRRQQQQQQHANHNHCYNHHPPSSAGSSNGSDSHSKAESTTGSLNDTQSVHSVPLSPNTTRTEKQKDPLITRELIGTIGQGPGLIMIKNSSGDITFELI</sequence>
<dbReference type="OrthoDB" id="2391567at2759"/>
<feature type="compositionally biased region" description="Low complexity" evidence="1">
    <location>
        <begin position="384"/>
        <end position="397"/>
    </location>
</feature>
<reference evidence="2" key="1">
    <citation type="journal article" date="2020" name="Fungal Divers.">
        <title>Resolving the Mortierellaceae phylogeny through synthesis of multi-gene phylogenetics and phylogenomics.</title>
        <authorList>
            <person name="Vandepol N."/>
            <person name="Liber J."/>
            <person name="Desiro A."/>
            <person name="Na H."/>
            <person name="Kennedy M."/>
            <person name="Barry K."/>
            <person name="Grigoriev I.V."/>
            <person name="Miller A.N."/>
            <person name="O'Donnell K."/>
            <person name="Stajich J.E."/>
            <person name="Bonito G."/>
        </authorList>
    </citation>
    <scope>NUCLEOTIDE SEQUENCE</scope>
    <source>
        <strain evidence="2">KOD948</strain>
    </source>
</reference>
<feature type="region of interest" description="Disordered" evidence="1">
    <location>
        <begin position="316"/>
        <end position="431"/>
    </location>
</feature>